<gene>
    <name evidence="3" type="ORF">Hgul01_02225</name>
</gene>
<dbReference type="InterPro" id="IPR022742">
    <property type="entry name" value="Hydrolase_4"/>
</dbReference>
<dbReference type="InterPro" id="IPR029058">
    <property type="entry name" value="AB_hydrolase_fold"/>
</dbReference>
<dbReference type="Proteomes" id="UP001428290">
    <property type="component" value="Unassembled WGS sequence"/>
</dbReference>
<dbReference type="EMBL" id="BAABRU010000007">
    <property type="protein sequence ID" value="GAA5528425.1"/>
    <property type="molecule type" value="Genomic_DNA"/>
</dbReference>
<proteinExistence type="predicted"/>
<sequence>MSTVGCLILHGFTSCADSVNRVPSRLVPHQIPYRMPYLRGHGTLPEDLQGVTWHDWYADANAAFRDLRREVDKVILIGLSMGGLVANHLAAAHRDEVIGVVSVAAAMRFHYKHADRARYVAPMLGMWGDENRDMGAGWYDKETGRQHGNYRRFPAPAFVSLWRYAKVVEQQLPRIIAPILIIHSHQDRTIPTSAAEAIYRHVGSSDKQLLWFDKSGHEMLRDGESPAVLDAVEQFVLHHRAQYQSSTNKE</sequence>
<dbReference type="PANTHER" id="PTHR43798:SF31">
    <property type="entry name" value="AB HYDROLASE SUPERFAMILY PROTEIN YCLE"/>
    <property type="match status" value="1"/>
</dbReference>
<dbReference type="InterPro" id="IPR050266">
    <property type="entry name" value="AB_hydrolase_sf"/>
</dbReference>
<dbReference type="PANTHER" id="PTHR43798">
    <property type="entry name" value="MONOACYLGLYCEROL LIPASE"/>
    <property type="match status" value="1"/>
</dbReference>
<evidence type="ECO:0000259" key="2">
    <source>
        <dbReference type="Pfam" id="PF12146"/>
    </source>
</evidence>
<accession>A0ABP9WZ13</accession>
<reference evidence="3 4" key="1">
    <citation type="submission" date="2024-02" db="EMBL/GenBank/DDBJ databases">
        <title>Herpetosiphon gulosus NBRC 112829.</title>
        <authorList>
            <person name="Ichikawa N."/>
            <person name="Katano-Makiyama Y."/>
            <person name="Hidaka K."/>
        </authorList>
    </citation>
    <scope>NUCLEOTIDE SEQUENCE [LARGE SCALE GENOMIC DNA]</scope>
    <source>
        <strain evidence="3 4">NBRC 112829</strain>
    </source>
</reference>
<comment type="caution">
    <text evidence="3">The sequence shown here is derived from an EMBL/GenBank/DDBJ whole genome shotgun (WGS) entry which is preliminary data.</text>
</comment>
<protein>
    <submittedName>
        <fullName evidence="3">Thermostable monoacylglycerol lipase</fullName>
    </submittedName>
</protein>
<name>A0ABP9WZ13_9CHLR</name>
<dbReference type="SUPFAM" id="SSF53474">
    <property type="entry name" value="alpha/beta-Hydrolases"/>
    <property type="match status" value="1"/>
</dbReference>
<keyword evidence="4" id="KW-1185">Reference proteome</keyword>
<dbReference type="Gene3D" id="3.40.50.1820">
    <property type="entry name" value="alpha/beta hydrolase"/>
    <property type="match status" value="1"/>
</dbReference>
<organism evidence="3 4">
    <name type="scientific">Herpetosiphon gulosus</name>
    <dbReference type="NCBI Taxonomy" id="1973496"/>
    <lineage>
        <taxon>Bacteria</taxon>
        <taxon>Bacillati</taxon>
        <taxon>Chloroflexota</taxon>
        <taxon>Chloroflexia</taxon>
        <taxon>Herpetosiphonales</taxon>
        <taxon>Herpetosiphonaceae</taxon>
        <taxon>Herpetosiphon</taxon>
    </lineage>
</organism>
<evidence type="ECO:0000256" key="1">
    <source>
        <dbReference type="ARBA" id="ARBA00022801"/>
    </source>
</evidence>
<evidence type="ECO:0000313" key="4">
    <source>
        <dbReference type="Proteomes" id="UP001428290"/>
    </source>
</evidence>
<dbReference type="InterPro" id="IPR012354">
    <property type="entry name" value="Esterase_lipase"/>
</dbReference>
<evidence type="ECO:0000313" key="3">
    <source>
        <dbReference type="EMBL" id="GAA5528425.1"/>
    </source>
</evidence>
<dbReference type="PIRSF" id="PIRSF017388">
    <property type="entry name" value="Esterase_lipase"/>
    <property type="match status" value="1"/>
</dbReference>
<feature type="domain" description="Serine aminopeptidase S33" evidence="2">
    <location>
        <begin position="6"/>
        <end position="222"/>
    </location>
</feature>
<dbReference type="Pfam" id="PF12146">
    <property type="entry name" value="Hydrolase_4"/>
    <property type="match status" value="1"/>
</dbReference>
<keyword evidence="1" id="KW-0378">Hydrolase</keyword>
<dbReference type="RefSeq" id="WP_345722042.1">
    <property type="nucleotide sequence ID" value="NZ_BAABRU010000007.1"/>
</dbReference>